<name>A0ABW3DJ27_9ACTN</name>
<dbReference type="InterPro" id="IPR043148">
    <property type="entry name" value="TagF_C"/>
</dbReference>
<feature type="non-terminal residue" evidence="7">
    <location>
        <position position="1"/>
    </location>
</feature>
<dbReference type="InterPro" id="IPR051612">
    <property type="entry name" value="Teichoic_Acid_Biosynth"/>
</dbReference>
<keyword evidence="5" id="KW-0777">Teichoic acid biosynthesis</keyword>
<evidence type="ECO:0000256" key="1">
    <source>
        <dbReference type="ARBA" id="ARBA00004202"/>
    </source>
</evidence>
<reference evidence="8" key="1">
    <citation type="journal article" date="2019" name="Int. J. Syst. Evol. Microbiol.">
        <title>The Global Catalogue of Microorganisms (GCM) 10K type strain sequencing project: providing services to taxonomists for standard genome sequencing and annotation.</title>
        <authorList>
            <consortium name="The Broad Institute Genomics Platform"/>
            <consortium name="The Broad Institute Genome Sequencing Center for Infectious Disease"/>
            <person name="Wu L."/>
            <person name="Ma J."/>
        </authorList>
    </citation>
    <scope>NUCLEOTIDE SEQUENCE [LARGE SCALE GENOMIC DNA]</scope>
    <source>
        <strain evidence="8">CCUG 62974</strain>
    </source>
</reference>
<keyword evidence="4" id="KW-0808">Transferase</keyword>
<keyword evidence="3" id="KW-1003">Cell membrane</keyword>
<dbReference type="PANTHER" id="PTHR37316:SF3">
    <property type="entry name" value="TEICHOIC ACID GLYCEROL-PHOSPHATE TRANSFERASE"/>
    <property type="match status" value="1"/>
</dbReference>
<dbReference type="InterPro" id="IPR007554">
    <property type="entry name" value="Glycerophosphate_synth"/>
</dbReference>
<evidence type="ECO:0000256" key="5">
    <source>
        <dbReference type="ARBA" id="ARBA00022944"/>
    </source>
</evidence>
<gene>
    <name evidence="7" type="ORF">ACFQ08_02245</name>
</gene>
<evidence type="ECO:0000256" key="6">
    <source>
        <dbReference type="ARBA" id="ARBA00023136"/>
    </source>
</evidence>
<comment type="subcellular location">
    <subcellularLocation>
        <location evidence="1">Cell membrane</location>
        <topology evidence="1">Peripheral membrane protein</topology>
    </subcellularLocation>
</comment>
<keyword evidence="8" id="KW-1185">Reference proteome</keyword>
<sequence>DLRGEAQEVRDRRVLRDRFHVRLREEEPLREAVLFDSRGGRGFCGDPRAIYEELRRRGTALELLWHVRDRQVALPETVTHVATSAREHFEAMATCRYVITDGALPRWFRRRPGQVVVQTWPGATPKRVGFDVDRGPLATPVHLERLTRDVKQWTHLVTQGAWSARTLRAAFRFEGEVLETGSPRDDALARLGSGRGSAAGSVPGSVSGFSSGFTAASPGPAALGPVTSPGAVAFPGPAAGTPGPVAAIRQRLGLPEDKKVVLYAPTWRDDRYHGKGRSRFDLRLDLYRMWRALGDDHVIMVRRHPNTLDRIPRAGTGFVLDVTAYPDIRDLYLVADVLVTDYSSAMFDFAVTGRPILLYTYDLEHYRDEVRGFSFDLEALAPGPLLRTTREVAAAVRDLDGVRAEYGERYRAFVTDLRPPADGGATARLVDHLFGHRPEIDIPRQTRKAIHERPS</sequence>
<dbReference type="EMBL" id="JBHTHX010000032">
    <property type="protein sequence ID" value="MFD0883381.1"/>
    <property type="molecule type" value="Genomic_DNA"/>
</dbReference>
<evidence type="ECO:0000256" key="4">
    <source>
        <dbReference type="ARBA" id="ARBA00022679"/>
    </source>
</evidence>
<comment type="caution">
    <text evidence="7">The sequence shown here is derived from an EMBL/GenBank/DDBJ whole genome shotgun (WGS) entry which is preliminary data.</text>
</comment>
<dbReference type="Gene3D" id="3.40.50.11820">
    <property type="match status" value="1"/>
</dbReference>
<evidence type="ECO:0000313" key="7">
    <source>
        <dbReference type="EMBL" id="MFD0883381.1"/>
    </source>
</evidence>
<dbReference type="SUPFAM" id="SSF53756">
    <property type="entry name" value="UDP-Glycosyltransferase/glycogen phosphorylase"/>
    <property type="match status" value="1"/>
</dbReference>
<evidence type="ECO:0000256" key="3">
    <source>
        <dbReference type="ARBA" id="ARBA00022475"/>
    </source>
</evidence>
<dbReference type="PANTHER" id="PTHR37316">
    <property type="entry name" value="TEICHOIC ACID GLYCEROL-PHOSPHATE PRIMASE"/>
    <property type="match status" value="1"/>
</dbReference>
<dbReference type="InterPro" id="IPR043149">
    <property type="entry name" value="TagF_N"/>
</dbReference>
<dbReference type="Gene3D" id="3.40.50.12580">
    <property type="match status" value="1"/>
</dbReference>
<comment type="similarity">
    <text evidence="2">Belongs to the CDP-glycerol glycerophosphotransferase family.</text>
</comment>
<evidence type="ECO:0000256" key="2">
    <source>
        <dbReference type="ARBA" id="ARBA00010488"/>
    </source>
</evidence>
<protein>
    <submittedName>
        <fullName evidence="7">CDP-glycerol glycerophosphotransferase family protein</fullName>
    </submittedName>
</protein>
<keyword evidence="6" id="KW-0472">Membrane</keyword>
<dbReference type="Proteomes" id="UP001597024">
    <property type="component" value="Unassembled WGS sequence"/>
</dbReference>
<accession>A0ABW3DJ27</accession>
<organism evidence="7 8">
    <name type="scientific">Streptosporangium algeriense</name>
    <dbReference type="NCBI Taxonomy" id="1682748"/>
    <lineage>
        <taxon>Bacteria</taxon>
        <taxon>Bacillati</taxon>
        <taxon>Actinomycetota</taxon>
        <taxon>Actinomycetes</taxon>
        <taxon>Streptosporangiales</taxon>
        <taxon>Streptosporangiaceae</taxon>
        <taxon>Streptosporangium</taxon>
    </lineage>
</organism>
<proteinExistence type="inferred from homology"/>
<dbReference type="Pfam" id="PF04464">
    <property type="entry name" value="Glyphos_transf"/>
    <property type="match status" value="2"/>
</dbReference>
<evidence type="ECO:0000313" key="8">
    <source>
        <dbReference type="Proteomes" id="UP001597024"/>
    </source>
</evidence>